<keyword evidence="2" id="KW-1185">Reference proteome</keyword>
<gene>
    <name evidence="1" type="primary">WBGene00284655</name>
</gene>
<dbReference type="Proteomes" id="UP000005239">
    <property type="component" value="Unassembled WGS sequence"/>
</dbReference>
<evidence type="ECO:0000313" key="1">
    <source>
        <dbReference type="EnsemblMetazoa" id="PPA46286.1"/>
    </source>
</evidence>
<dbReference type="AlphaFoldDB" id="A0A2A6CH23"/>
<name>A0A2A6CH23_PRIPA</name>
<reference evidence="2" key="1">
    <citation type="journal article" date="2008" name="Nat. Genet.">
        <title>The Pristionchus pacificus genome provides a unique perspective on nematode lifestyle and parasitism.</title>
        <authorList>
            <person name="Dieterich C."/>
            <person name="Clifton S.W."/>
            <person name="Schuster L.N."/>
            <person name="Chinwalla A."/>
            <person name="Delehaunty K."/>
            <person name="Dinkelacker I."/>
            <person name="Fulton L."/>
            <person name="Fulton R."/>
            <person name="Godfrey J."/>
            <person name="Minx P."/>
            <person name="Mitreva M."/>
            <person name="Roeseler W."/>
            <person name="Tian H."/>
            <person name="Witte H."/>
            <person name="Yang S.P."/>
            <person name="Wilson R.K."/>
            <person name="Sommer R.J."/>
        </authorList>
    </citation>
    <scope>NUCLEOTIDE SEQUENCE [LARGE SCALE GENOMIC DNA]</scope>
    <source>
        <strain evidence="2">PS312</strain>
    </source>
</reference>
<organism evidence="1 2">
    <name type="scientific">Pristionchus pacificus</name>
    <name type="common">Parasitic nematode worm</name>
    <dbReference type="NCBI Taxonomy" id="54126"/>
    <lineage>
        <taxon>Eukaryota</taxon>
        <taxon>Metazoa</taxon>
        <taxon>Ecdysozoa</taxon>
        <taxon>Nematoda</taxon>
        <taxon>Chromadorea</taxon>
        <taxon>Rhabditida</taxon>
        <taxon>Rhabditina</taxon>
        <taxon>Diplogasteromorpha</taxon>
        <taxon>Diplogasteroidea</taxon>
        <taxon>Neodiplogasteridae</taxon>
        <taxon>Pristionchus</taxon>
    </lineage>
</organism>
<accession>A0A8R1V514</accession>
<evidence type="ECO:0000313" key="2">
    <source>
        <dbReference type="Proteomes" id="UP000005239"/>
    </source>
</evidence>
<protein>
    <submittedName>
        <fullName evidence="1">Uncharacterized protein</fullName>
    </submittedName>
</protein>
<proteinExistence type="predicted"/>
<accession>A0A2A6CH23</accession>
<sequence>MTVPASSKYCMLGHWRGAYIGLTPSEIAYLEGMNGRIRSDIGSILWYTTIEFMDANSLSPSVILAILHMNEFIGVAQFHE</sequence>
<reference evidence="1" key="2">
    <citation type="submission" date="2022-06" db="UniProtKB">
        <authorList>
            <consortium name="EnsemblMetazoa"/>
        </authorList>
    </citation>
    <scope>IDENTIFICATION</scope>
    <source>
        <strain evidence="1">PS312</strain>
    </source>
</reference>
<dbReference type="EnsemblMetazoa" id="PPA46286.1">
    <property type="protein sequence ID" value="PPA46286.1"/>
    <property type="gene ID" value="WBGene00284655"/>
</dbReference>